<dbReference type="GO" id="GO:0010737">
    <property type="term" value="P:protein kinase A signaling"/>
    <property type="evidence" value="ECO:0007669"/>
    <property type="project" value="TreeGrafter"/>
</dbReference>
<comment type="similarity">
    <text evidence="1">Belongs to the TCP11 family.</text>
</comment>
<protein>
    <submittedName>
        <fullName evidence="3">Camp-mediated signaling protein Sok</fullName>
    </submittedName>
</protein>
<feature type="compositionally biased region" description="Polar residues" evidence="2">
    <location>
        <begin position="1"/>
        <end position="14"/>
    </location>
</feature>
<dbReference type="OrthoDB" id="276323at2759"/>
<dbReference type="EMBL" id="ML975320">
    <property type="protein sequence ID" value="KAF1833366.1"/>
    <property type="molecule type" value="Genomic_DNA"/>
</dbReference>
<organism evidence="3 4">
    <name type="scientific">Decorospora gaudefroyi</name>
    <dbReference type="NCBI Taxonomy" id="184978"/>
    <lineage>
        <taxon>Eukaryota</taxon>
        <taxon>Fungi</taxon>
        <taxon>Dikarya</taxon>
        <taxon>Ascomycota</taxon>
        <taxon>Pezizomycotina</taxon>
        <taxon>Dothideomycetes</taxon>
        <taxon>Pleosporomycetidae</taxon>
        <taxon>Pleosporales</taxon>
        <taxon>Pleosporineae</taxon>
        <taxon>Pleosporaceae</taxon>
        <taxon>Decorospora</taxon>
    </lineage>
</organism>
<gene>
    <name evidence="3" type="ORF">BDW02DRAFT_500895</name>
</gene>
<feature type="region of interest" description="Disordered" evidence="2">
    <location>
        <begin position="1"/>
        <end position="41"/>
    </location>
</feature>
<evidence type="ECO:0000313" key="4">
    <source>
        <dbReference type="Proteomes" id="UP000800040"/>
    </source>
</evidence>
<dbReference type="PANTHER" id="PTHR12832">
    <property type="entry name" value="TESTIS-SPECIFIC PROTEIN PBS13 T-COMPLEX 11"/>
    <property type="match status" value="1"/>
</dbReference>
<evidence type="ECO:0000256" key="2">
    <source>
        <dbReference type="SAM" id="MobiDB-lite"/>
    </source>
</evidence>
<feature type="compositionally biased region" description="Polar residues" evidence="2">
    <location>
        <begin position="620"/>
        <end position="646"/>
    </location>
</feature>
<name>A0A6A5KC22_9PLEO</name>
<keyword evidence="4" id="KW-1185">Reference proteome</keyword>
<proteinExistence type="inferred from homology"/>
<dbReference type="InterPro" id="IPR008862">
    <property type="entry name" value="Tcp11"/>
</dbReference>
<feature type="region of interest" description="Disordered" evidence="2">
    <location>
        <begin position="617"/>
        <end position="678"/>
    </location>
</feature>
<reference evidence="3" key="1">
    <citation type="submission" date="2020-01" db="EMBL/GenBank/DDBJ databases">
        <authorList>
            <consortium name="DOE Joint Genome Institute"/>
            <person name="Haridas S."/>
            <person name="Albert R."/>
            <person name="Binder M."/>
            <person name="Bloem J."/>
            <person name="Labutti K."/>
            <person name="Salamov A."/>
            <person name="Andreopoulos B."/>
            <person name="Baker S.E."/>
            <person name="Barry K."/>
            <person name="Bills G."/>
            <person name="Bluhm B.H."/>
            <person name="Cannon C."/>
            <person name="Castanera R."/>
            <person name="Culley D.E."/>
            <person name="Daum C."/>
            <person name="Ezra D."/>
            <person name="Gonzalez J.B."/>
            <person name="Henrissat B."/>
            <person name="Kuo A."/>
            <person name="Liang C."/>
            <person name="Lipzen A."/>
            <person name="Lutzoni F."/>
            <person name="Magnuson J."/>
            <person name="Mondo S."/>
            <person name="Nolan M."/>
            <person name="Ohm R."/>
            <person name="Pangilinan J."/>
            <person name="Park H.-J."/>
            <person name="Ramirez L."/>
            <person name="Alfaro M."/>
            <person name="Sun H."/>
            <person name="Tritt A."/>
            <person name="Yoshinaga Y."/>
            <person name="Zwiers L.-H."/>
            <person name="Turgeon B.G."/>
            <person name="Goodwin S.B."/>
            <person name="Spatafora J.W."/>
            <person name="Crous P.W."/>
            <person name="Grigoriev I.V."/>
        </authorList>
    </citation>
    <scope>NUCLEOTIDE SEQUENCE</scope>
    <source>
        <strain evidence="3">P77</strain>
    </source>
</reference>
<dbReference type="Pfam" id="PF05794">
    <property type="entry name" value="Tcp11"/>
    <property type="match status" value="1"/>
</dbReference>
<sequence>MGTQTPKAASTRSSFGPHHRYASRSNAIDVDSRDTPASPWHSSITCSEGHIVEGRHSAEQTIRAYTSEEIVSRDGCSHSPPLLYHPSIPEELADLIRVMIPEQEGVRLSGEELAEQFLEASDVPPVTKQSLSELDIQSIITNIKLRHDVNFDRDLSFRPNLDGIKGQEKERSSDKYWMALVAELVLYNRLFQGTPPISQDTLAAFTSHAQRRIPKLFETVRDVLKSLVPDRDHSRVDEHLDVPMLMQAIERGVCDLVRLAEWMAQLLKEHCAPMRDGWVDDMVASTREGVVEHNLEKIVGGLKGLFGILEAMKLDVANHQIRNLKTLLIDDTVNFEKHYHLDRLVNGRARVNINIAQSWFADAVEEIGPQCLPRPKAGPCFQLEIFTRAVVATSFGRDGRSDFPDTFFLDHDRLGALKAEVDDLVMFEVCMDMFIALARQFGYDGHLSLAIDQQLRTAIAAIMAEAAGHGRQQWMMNSEALSLEILRQASCLVGQSPTFSFDRMADVNRNLRALFMRRSAYHAARLEAALLPQILGSVDRHSTSSPMDLFTSLVPLSLFPSLPPLPTLSRPSTSDTFDFTHLHPETAKLTDLINRLTHIILLHWRVWGPIAYLQDDEPQHSSAASSPDASMTPSPIPQAQSRSPPNAEQEASLPTTMRTGETMDPGQETHVAHQSLPQ</sequence>
<dbReference type="Proteomes" id="UP000800040">
    <property type="component" value="Unassembled WGS sequence"/>
</dbReference>
<evidence type="ECO:0000256" key="1">
    <source>
        <dbReference type="ARBA" id="ARBA00010954"/>
    </source>
</evidence>
<dbReference type="PANTHER" id="PTHR12832:SF11">
    <property type="entry name" value="LD23868P"/>
    <property type="match status" value="1"/>
</dbReference>
<accession>A0A6A5KC22</accession>
<dbReference type="AlphaFoldDB" id="A0A6A5KC22"/>
<evidence type="ECO:0000313" key="3">
    <source>
        <dbReference type="EMBL" id="KAF1833366.1"/>
    </source>
</evidence>